<dbReference type="RefSeq" id="WP_184168875.1">
    <property type="nucleotide sequence ID" value="NZ_JACHLN010000003.1"/>
</dbReference>
<dbReference type="Proteomes" id="UP000575241">
    <property type="component" value="Unassembled WGS sequence"/>
</dbReference>
<dbReference type="InterPro" id="IPR000835">
    <property type="entry name" value="HTH_MarR-typ"/>
</dbReference>
<evidence type="ECO:0000256" key="1">
    <source>
        <dbReference type="ARBA" id="ARBA00023015"/>
    </source>
</evidence>
<comment type="similarity">
    <text evidence="4">Belongs to the GbsR family.</text>
</comment>
<dbReference type="PANTHER" id="PTHR38465">
    <property type="entry name" value="HTH-TYPE TRANSCRIPTIONAL REGULATOR MJ1563-RELATED"/>
    <property type="match status" value="1"/>
</dbReference>
<evidence type="ECO:0000313" key="6">
    <source>
        <dbReference type="EMBL" id="MBB4840410.1"/>
    </source>
</evidence>
<dbReference type="AlphaFoldDB" id="A0A7W7NSK7"/>
<dbReference type="Pfam" id="PF12802">
    <property type="entry name" value="MarR_2"/>
    <property type="match status" value="1"/>
</dbReference>
<keyword evidence="2 4" id="KW-0238">DNA-binding</keyword>
<reference evidence="6 7" key="1">
    <citation type="submission" date="2020-08" db="EMBL/GenBank/DDBJ databases">
        <title>Functional genomics of gut bacteria from endangered species of beetles.</title>
        <authorList>
            <person name="Carlos-Shanley C."/>
        </authorList>
    </citation>
    <scope>NUCLEOTIDE SEQUENCE [LARGE SCALE GENOMIC DNA]</scope>
    <source>
        <strain evidence="6 7">S00224</strain>
    </source>
</reference>
<dbReference type="GO" id="GO:0003700">
    <property type="term" value="F:DNA-binding transcription factor activity"/>
    <property type="evidence" value="ECO:0007669"/>
    <property type="project" value="InterPro"/>
</dbReference>
<dbReference type="PIRSF" id="PIRSF006707">
    <property type="entry name" value="MJ1563"/>
    <property type="match status" value="1"/>
</dbReference>
<dbReference type="InterPro" id="IPR026282">
    <property type="entry name" value="MJ1563"/>
</dbReference>
<evidence type="ECO:0000256" key="4">
    <source>
        <dbReference type="PIRNR" id="PIRNR006707"/>
    </source>
</evidence>
<dbReference type="GO" id="GO:0003677">
    <property type="term" value="F:DNA binding"/>
    <property type="evidence" value="ECO:0007669"/>
    <property type="project" value="UniProtKB-UniRule"/>
</dbReference>
<dbReference type="SUPFAM" id="SSF46785">
    <property type="entry name" value="Winged helix' DNA-binding domain"/>
    <property type="match status" value="1"/>
</dbReference>
<feature type="domain" description="HTH marR-type" evidence="5">
    <location>
        <begin position="30"/>
        <end position="88"/>
    </location>
</feature>
<evidence type="ECO:0000313" key="7">
    <source>
        <dbReference type="Proteomes" id="UP000575241"/>
    </source>
</evidence>
<keyword evidence="3 4" id="KW-0804">Transcription</keyword>
<evidence type="ECO:0000256" key="3">
    <source>
        <dbReference type="ARBA" id="ARBA00023163"/>
    </source>
</evidence>
<gene>
    <name evidence="6" type="ORF">HNP52_003502</name>
</gene>
<dbReference type="InterPro" id="IPR036390">
    <property type="entry name" value="WH_DNA-bd_sf"/>
</dbReference>
<dbReference type="InterPro" id="IPR036388">
    <property type="entry name" value="WH-like_DNA-bd_sf"/>
</dbReference>
<keyword evidence="7" id="KW-1185">Reference proteome</keyword>
<dbReference type="PANTHER" id="PTHR38465:SF1">
    <property type="entry name" value="HTH-TYPE TRANSCRIPTIONAL REGULATOR MJ1563-RELATED"/>
    <property type="match status" value="1"/>
</dbReference>
<accession>A0A7W7NSK7</accession>
<keyword evidence="1 4" id="KW-0805">Transcription regulation</keyword>
<proteinExistence type="inferred from homology"/>
<comment type="caution">
    <text evidence="6">The sequence shown here is derived from an EMBL/GenBank/DDBJ whole genome shotgun (WGS) entry which is preliminary data.</text>
</comment>
<dbReference type="InterPro" id="IPR052362">
    <property type="entry name" value="HTH-GbsR_regulator"/>
</dbReference>
<name>A0A7W7NSK7_9SPHN</name>
<evidence type="ECO:0000259" key="5">
    <source>
        <dbReference type="Pfam" id="PF12802"/>
    </source>
</evidence>
<protein>
    <recommendedName>
        <fullName evidence="4">HTH-type transcriptional regulator</fullName>
    </recommendedName>
</protein>
<dbReference type="Gene3D" id="1.10.10.10">
    <property type="entry name" value="Winged helix-like DNA-binding domain superfamily/Winged helix DNA-binding domain"/>
    <property type="match status" value="1"/>
</dbReference>
<dbReference type="EMBL" id="JACHLN010000003">
    <property type="protein sequence ID" value="MBB4840410.1"/>
    <property type="molecule type" value="Genomic_DNA"/>
</dbReference>
<sequence length="186" mass="21073">MTEITDSAVQLPIAVQQFVLHWGEMGGQWGVNRSVAQIHALLYLSDRPLNAEEISDTLRIARSNTSNSLKELLGWKLIRRVPVMGDRRDHYEAEVDLMQMLTRIAQGRKEREIDPAVAALRVCTEEAKRDAAISDTARSRIVAMQDFVVTIDDWYQQMMSVPPGRLMTLIRLGKKILAFLPKGKSE</sequence>
<organism evidence="6 7">
    <name type="scientific">Sphingomonas kyeonggiensis</name>
    <dbReference type="NCBI Taxonomy" id="1268553"/>
    <lineage>
        <taxon>Bacteria</taxon>
        <taxon>Pseudomonadati</taxon>
        <taxon>Pseudomonadota</taxon>
        <taxon>Alphaproteobacteria</taxon>
        <taxon>Sphingomonadales</taxon>
        <taxon>Sphingomonadaceae</taxon>
        <taxon>Sphingomonas</taxon>
    </lineage>
</organism>
<evidence type="ECO:0000256" key="2">
    <source>
        <dbReference type="ARBA" id="ARBA00023125"/>
    </source>
</evidence>